<evidence type="ECO:0000256" key="9">
    <source>
        <dbReference type="ARBA" id="ARBA00022884"/>
    </source>
</evidence>
<comment type="function">
    <text evidence="2 17">Converts O-phosphoseryl-tRNA(Sec) to selenocysteinyl-tRNA(Sec) required for selenoprotein biosynthesis.</text>
</comment>
<feature type="region of interest" description="Disordered" evidence="20">
    <location>
        <begin position="366"/>
        <end position="395"/>
    </location>
</feature>
<feature type="modified residue" description="N6-(pyridoxal phosphate)lysine" evidence="19">
    <location>
        <position position="290"/>
    </location>
</feature>
<dbReference type="EC" id="2.9.1.2" evidence="5 17"/>
<evidence type="ECO:0000256" key="7">
    <source>
        <dbReference type="ARBA" id="ARBA00022555"/>
    </source>
</evidence>
<evidence type="ECO:0000256" key="5">
    <source>
        <dbReference type="ARBA" id="ARBA00012464"/>
    </source>
</evidence>
<dbReference type="SUPFAM" id="SSF53383">
    <property type="entry name" value="PLP-dependent transferases"/>
    <property type="match status" value="1"/>
</dbReference>
<dbReference type="InterPro" id="IPR015424">
    <property type="entry name" value="PyrdxlP-dep_Trfase"/>
</dbReference>
<comment type="pathway">
    <text evidence="3 17">Aminoacyl-tRNA biosynthesis; selenocysteinyl-tRNA(Sec) biosynthesis; selenocysteinyl-tRNA(Sec) from L-seryl-tRNA(Sec) (archaeal/eukaryal route): step 2/2.</text>
</comment>
<comment type="subcellular location">
    <subcellularLocation>
        <location evidence="17">Cytoplasm</location>
    </subcellularLocation>
</comment>
<gene>
    <name evidence="21" type="ORF">C9374_006860</name>
</gene>
<keyword evidence="22" id="KW-1185">Reference proteome</keyword>
<feature type="binding site" evidence="18">
    <location>
        <position position="321"/>
    </location>
    <ligand>
        <name>substrate</name>
    </ligand>
</feature>
<dbReference type="PIRSF" id="PIRSF017689">
    <property type="entry name" value="SepSecS"/>
    <property type="match status" value="1"/>
</dbReference>
<keyword evidence="8 17" id="KW-0808">Transferase</keyword>
<dbReference type="PANTHER" id="PTHR12944:SF2">
    <property type="entry name" value="O-PHOSPHOSERYL-TRNA(SEC) SELENIUM TRANSFERASE"/>
    <property type="match status" value="1"/>
</dbReference>
<evidence type="ECO:0000256" key="4">
    <source>
        <dbReference type="ARBA" id="ARBA00007037"/>
    </source>
</evidence>
<dbReference type="GO" id="GO:0005737">
    <property type="term" value="C:cytoplasm"/>
    <property type="evidence" value="ECO:0007669"/>
    <property type="project" value="UniProtKB-SubCell"/>
</dbReference>
<organism evidence="21 22">
    <name type="scientific">Naegleria lovaniensis</name>
    <name type="common">Amoeba</name>
    <dbReference type="NCBI Taxonomy" id="51637"/>
    <lineage>
        <taxon>Eukaryota</taxon>
        <taxon>Discoba</taxon>
        <taxon>Heterolobosea</taxon>
        <taxon>Tetramitia</taxon>
        <taxon>Eutetramitia</taxon>
        <taxon>Vahlkampfiidae</taxon>
        <taxon>Naegleria</taxon>
    </lineage>
</organism>
<evidence type="ECO:0000256" key="11">
    <source>
        <dbReference type="ARBA" id="ARBA00022917"/>
    </source>
</evidence>
<dbReference type="GO" id="GO:0098621">
    <property type="term" value="F:O-phosphoseryl-tRNA(Sec) selenium transferase activity"/>
    <property type="evidence" value="ECO:0007669"/>
    <property type="project" value="UniProtKB-EC"/>
</dbReference>
<dbReference type="GO" id="GO:0001717">
    <property type="term" value="P:conversion of seryl-tRNAsec to selenocys-tRNAsec"/>
    <property type="evidence" value="ECO:0007669"/>
    <property type="project" value="UniProtKB-UniRule"/>
</dbReference>
<dbReference type="NCBIfam" id="TIGR03531">
    <property type="entry name" value="selenium_SpcS"/>
    <property type="match status" value="1"/>
</dbReference>
<feature type="binding site" evidence="18">
    <location>
        <position position="106"/>
    </location>
    <ligand>
        <name>substrate</name>
    </ligand>
</feature>
<dbReference type="Proteomes" id="UP000816034">
    <property type="component" value="Unassembled WGS sequence"/>
</dbReference>
<dbReference type="GO" id="GO:0000049">
    <property type="term" value="F:tRNA binding"/>
    <property type="evidence" value="ECO:0007669"/>
    <property type="project" value="UniProtKB-UniRule"/>
</dbReference>
<evidence type="ECO:0000256" key="3">
    <source>
        <dbReference type="ARBA" id="ARBA00004822"/>
    </source>
</evidence>
<keyword evidence="17" id="KW-0963">Cytoplasm</keyword>
<accession>A0AA88GZA0</accession>
<evidence type="ECO:0000256" key="6">
    <source>
        <dbReference type="ARBA" id="ARBA00021963"/>
    </source>
</evidence>
<dbReference type="InterPro" id="IPR019872">
    <property type="entry name" value="Sec-tRNA_Se_transferase"/>
</dbReference>
<evidence type="ECO:0000256" key="10">
    <source>
        <dbReference type="ARBA" id="ARBA00022898"/>
    </source>
</evidence>
<keyword evidence="12 17" id="KW-0711">Selenium</keyword>
<comment type="similarity">
    <text evidence="4 17">Belongs to the SepSecS family.</text>
</comment>
<evidence type="ECO:0000256" key="18">
    <source>
        <dbReference type="PIRSR" id="PIRSR017689-1"/>
    </source>
</evidence>
<comment type="cofactor">
    <cofactor evidence="1 17 19">
        <name>pyridoxal 5'-phosphate</name>
        <dbReference type="ChEBI" id="CHEBI:597326"/>
    </cofactor>
</comment>
<sequence length="494" mass="54707">MNFDEFGELAGKLIQENHAKQALQALNKQQKLFKTLLSQRLLPKEGYSDQQIEALLSLFASMDTNNYENHIGIGEREGRVYSNLVMKRHFHLSHGIGRSGELTSNQPKAAGSSMILQLTNYLVNHALQIAGCKNVKKSIVVPMCTGMTLSLCLRTLANDTKQPNKKYVIWPRIDQQSVLKSIDTAGLAPLVIENLVNEDGSIEADITGIEKKIQQVGAENILCVLSTTSCFAPRVPDDVFEIGKICHKYQIGHIVNNAYGVQSKIIMEKINKAIASSKSTITCFVQSTDKNFMVPVGGAIVASGGECEEFVDKVSKLYAGRANMSPILDLFITLLSMGANRWKELLSEREDLFQYFINKFRTNETKNSNAAENTESSSIDTSSTNSSNTSLDHPLITGSNSRNHISFALSLNMSKEQALKLGGRLFYRNCTGPRVVLKEAKKNVVGIDFLGYGSHTNQYPHHYITLACAIGIQQCEIDSFVQMFFKEISTLTTK</sequence>
<dbReference type="PANTHER" id="PTHR12944">
    <property type="entry name" value="SOLUBLE LIVER ANTIGEN/LIVER PANCREAS ANTIGEN"/>
    <property type="match status" value="1"/>
</dbReference>
<evidence type="ECO:0000313" key="22">
    <source>
        <dbReference type="Proteomes" id="UP000816034"/>
    </source>
</evidence>
<evidence type="ECO:0000256" key="17">
    <source>
        <dbReference type="PIRNR" id="PIRNR017689"/>
    </source>
</evidence>
<dbReference type="InterPro" id="IPR015421">
    <property type="entry name" value="PyrdxlP-dep_Trfase_major"/>
</dbReference>
<evidence type="ECO:0000256" key="20">
    <source>
        <dbReference type="SAM" id="MobiDB-lite"/>
    </source>
</evidence>
<feature type="compositionally biased region" description="Low complexity" evidence="20">
    <location>
        <begin position="367"/>
        <end position="390"/>
    </location>
</feature>
<dbReference type="EMBL" id="PYSW02000002">
    <property type="protein sequence ID" value="KAG2393329.1"/>
    <property type="molecule type" value="Genomic_DNA"/>
</dbReference>
<comment type="catalytic activity">
    <reaction evidence="16 17">
        <text>O-phospho-L-seryl-tRNA(Sec) + selenophosphate + H2O = L-selenocysteinyl-tRNA(Sec) + 2 phosphate</text>
        <dbReference type="Rhea" id="RHEA:25041"/>
        <dbReference type="Rhea" id="RHEA-COMP:9743"/>
        <dbReference type="Rhea" id="RHEA-COMP:9947"/>
        <dbReference type="ChEBI" id="CHEBI:15377"/>
        <dbReference type="ChEBI" id="CHEBI:16144"/>
        <dbReference type="ChEBI" id="CHEBI:43474"/>
        <dbReference type="ChEBI" id="CHEBI:78551"/>
        <dbReference type="ChEBI" id="CHEBI:78573"/>
        <dbReference type="EC" id="2.9.1.2"/>
    </reaction>
</comment>
<feature type="binding site" evidence="18">
    <location>
        <position position="76"/>
    </location>
    <ligand>
        <name>pyridoxal 5'-phosphate</name>
        <dbReference type="ChEBI" id="CHEBI:597326"/>
    </ligand>
</feature>
<keyword evidence="10 17" id="KW-0663">Pyridoxal phosphate</keyword>
<evidence type="ECO:0000256" key="8">
    <source>
        <dbReference type="ARBA" id="ARBA00022679"/>
    </source>
</evidence>
<dbReference type="InterPro" id="IPR008829">
    <property type="entry name" value="SepSecS/SepCysS"/>
</dbReference>
<dbReference type="Pfam" id="PF05889">
    <property type="entry name" value="SepSecS"/>
    <property type="match status" value="1"/>
</dbReference>
<comment type="caution">
    <text evidence="21">The sequence shown here is derived from an EMBL/GenBank/DDBJ whole genome shotgun (WGS) entry which is preliminary data.</text>
</comment>
<evidence type="ECO:0000256" key="13">
    <source>
        <dbReference type="ARBA" id="ARBA00030669"/>
    </source>
</evidence>
<keyword evidence="11 17" id="KW-0648">Protein biosynthesis</keyword>
<evidence type="ECO:0000256" key="19">
    <source>
        <dbReference type="PIRSR" id="PIRSR017689-50"/>
    </source>
</evidence>
<evidence type="ECO:0000256" key="14">
    <source>
        <dbReference type="ARBA" id="ARBA00032048"/>
    </source>
</evidence>
<feature type="site" description="May act as a substrate filter by repelling compounds with a negatively charged alpha-carboxylate" evidence="19">
    <location>
        <position position="75"/>
    </location>
</feature>
<name>A0AA88GZA0_NAELO</name>
<reference evidence="21 22" key="1">
    <citation type="journal article" date="2018" name="BMC Genomics">
        <title>The genome of Naegleria lovaniensis, the basis for a comparative approach to unravel pathogenicity factors of the human pathogenic amoeba N. fowleri.</title>
        <authorList>
            <person name="Liechti N."/>
            <person name="Schurch N."/>
            <person name="Bruggmann R."/>
            <person name="Wittwer M."/>
        </authorList>
    </citation>
    <scope>NUCLEOTIDE SEQUENCE [LARGE SCALE GENOMIC DNA]</scope>
    <source>
        <strain evidence="21 22">ATCC 30569</strain>
    </source>
</reference>
<dbReference type="GeneID" id="68099314"/>
<dbReference type="AlphaFoldDB" id="A0AA88GZA0"/>
<evidence type="ECO:0000313" key="21">
    <source>
        <dbReference type="EMBL" id="KAG2393329.1"/>
    </source>
</evidence>
<keyword evidence="7 17" id="KW-0820">tRNA-binding</keyword>
<dbReference type="RefSeq" id="XP_044555223.1">
    <property type="nucleotide sequence ID" value="XM_044696767.1"/>
</dbReference>
<feature type="binding site" evidence="18">
    <location>
        <position position="98"/>
    </location>
    <ligand>
        <name>substrate</name>
    </ligand>
</feature>
<protein>
    <recommendedName>
        <fullName evidence="6 17">O-phosphoseryl-tRNA(Sec) selenium transferase</fullName>
        <ecNumber evidence="5 17">2.9.1.2</ecNumber>
    </recommendedName>
    <alternativeName>
        <fullName evidence="13 17">Selenocysteine synthase</fullName>
    </alternativeName>
    <alternativeName>
        <fullName evidence="14 17">Selenocysteinyl-tRNA(Sec) synthase</fullName>
    </alternativeName>
    <alternativeName>
        <fullName evidence="15 17">Sep-tRNA:Sec-tRNA synthase</fullName>
    </alternativeName>
</protein>
<evidence type="ECO:0000256" key="1">
    <source>
        <dbReference type="ARBA" id="ARBA00001933"/>
    </source>
</evidence>
<proteinExistence type="inferred from homology"/>
<evidence type="ECO:0000256" key="16">
    <source>
        <dbReference type="ARBA" id="ARBA00048808"/>
    </source>
</evidence>
<dbReference type="Gene3D" id="3.40.640.10">
    <property type="entry name" value="Type I PLP-dependent aspartate aminotransferase-like (Major domain)"/>
    <property type="match status" value="1"/>
</dbReference>
<feature type="binding site" evidence="18">
    <location>
        <position position="99"/>
    </location>
    <ligand>
        <name>substrate</name>
    </ligand>
</feature>
<dbReference type="GO" id="GO:0001514">
    <property type="term" value="P:selenocysteine incorporation"/>
    <property type="evidence" value="ECO:0007669"/>
    <property type="project" value="TreeGrafter"/>
</dbReference>
<evidence type="ECO:0000256" key="12">
    <source>
        <dbReference type="ARBA" id="ARBA00023266"/>
    </source>
</evidence>
<evidence type="ECO:0000256" key="2">
    <source>
        <dbReference type="ARBA" id="ARBA00002552"/>
    </source>
</evidence>
<keyword evidence="9 17" id="KW-0694">RNA-binding</keyword>
<evidence type="ECO:0000256" key="15">
    <source>
        <dbReference type="ARBA" id="ARBA00032693"/>
    </source>
</evidence>
<feature type="binding site" evidence="18">
    <location>
        <position position="428"/>
    </location>
    <ligand>
        <name>tRNA</name>
        <dbReference type="ChEBI" id="CHEBI:17843"/>
    </ligand>
</feature>